<sequence>MNIKTCHGTEGVSRHFSHSFDKLLLIFYGDCNSSGLLFFFLI</sequence>
<accession>A0A5B7G4J7</accession>
<organism evidence="1 2">
    <name type="scientific">Portunus trituberculatus</name>
    <name type="common">Swimming crab</name>
    <name type="synonym">Neptunus trituberculatus</name>
    <dbReference type="NCBI Taxonomy" id="210409"/>
    <lineage>
        <taxon>Eukaryota</taxon>
        <taxon>Metazoa</taxon>
        <taxon>Ecdysozoa</taxon>
        <taxon>Arthropoda</taxon>
        <taxon>Crustacea</taxon>
        <taxon>Multicrustacea</taxon>
        <taxon>Malacostraca</taxon>
        <taxon>Eumalacostraca</taxon>
        <taxon>Eucarida</taxon>
        <taxon>Decapoda</taxon>
        <taxon>Pleocyemata</taxon>
        <taxon>Brachyura</taxon>
        <taxon>Eubrachyura</taxon>
        <taxon>Portunoidea</taxon>
        <taxon>Portunidae</taxon>
        <taxon>Portuninae</taxon>
        <taxon>Portunus</taxon>
    </lineage>
</organism>
<gene>
    <name evidence="1" type="ORF">E2C01_045258</name>
</gene>
<protein>
    <submittedName>
        <fullName evidence="1">Uncharacterized protein</fullName>
    </submittedName>
</protein>
<dbReference type="EMBL" id="VSRR010010159">
    <property type="protein sequence ID" value="MPC51414.1"/>
    <property type="molecule type" value="Genomic_DNA"/>
</dbReference>
<evidence type="ECO:0000313" key="1">
    <source>
        <dbReference type="EMBL" id="MPC51414.1"/>
    </source>
</evidence>
<proteinExistence type="predicted"/>
<keyword evidence="2" id="KW-1185">Reference proteome</keyword>
<name>A0A5B7G4J7_PORTR</name>
<reference evidence="1 2" key="1">
    <citation type="submission" date="2019-05" db="EMBL/GenBank/DDBJ databases">
        <title>Another draft genome of Portunus trituberculatus and its Hox gene families provides insights of decapod evolution.</title>
        <authorList>
            <person name="Jeong J.-H."/>
            <person name="Song I."/>
            <person name="Kim S."/>
            <person name="Choi T."/>
            <person name="Kim D."/>
            <person name="Ryu S."/>
            <person name="Kim W."/>
        </authorList>
    </citation>
    <scope>NUCLEOTIDE SEQUENCE [LARGE SCALE GENOMIC DNA]</scope>
    <source>
        <tissue evidence="1">Muscle</tissue>
    </source>
</reference>
<evidence type="ECO:0000313" key="2">
    <source>
        <dbReference type="Proteomes" id="UP000324222"/>
    </source>
</evidence>
<dbReference type="AlphaFoldDB" id="A0A5B7G4J7"/>
<comment type="caution">
    <text evidence="1">The sequence shown here is derived from an EMBL/GenBank/DDBJ whole genome shotgun (WGS) entry which is preliminary data.</text>
</comment>
<dbReference type="Proteomes" id="UP000324222">
    <property type="component" value="Unassembled WGS sequence"/>
</dbReference>